<dbReference type="PANTHER" id="PTHR32347:SF23">
    <property type="entry name" value="BLL5650 PROTEIN"/>
    <property type="match status" value="1"/>
</dbReference>
<keyword evidence="4" id="KW-1185">Reference proteome</keyword>
<comment type="subcellular location">
    <subcellularLocation>
        <location evidence="1">Cell envelope</location>
    </subcellularLocation>
</comment>
<evidence type="ECO:0000313" key="3">
    <source>
        <dbReference type="EMBL" id="GGE51632.1"/>
    </source>
</evidence>
<sequence length="413" mass="45159">MGFLWWAGIPFLLLWGAIQIAVEVSDNLTLPRSLVFSGELRPEQEVFPVILPQGLALKEVVVSEGEQVNVGQTLAVLDGERIALRQQEVSAELAAIDVFLACLRANDGDVPIAEAMPQSELGTAVKDALRECRLTRESQKLGVDHLRSEVALLEEQKSLLQHKIRLSRSFENKQDFEGLEDIVSAALAATKIDERILEIQARRKDLDLQNEDEILAKLRQTKATKREREDENRLLAEALSAPRIVAQVAGRVGRVRTLPEGFLSQEDTEFTVLRPGERGGYSMTFAFPIRHRDQIGLGAKVRASLSGWAGPGPGPELQGQVTGILPPVSTQSSDHLIAEVTLVPASVQAIEAVGPRLALDGPGMASLLRVSLEEETLGQALERVVAQDFGNGDGVIHRIFKEFGRMPSDLEEG</sequence>
<evidence type="ECO:0000256" key="2">
    <source>
        <dbReference type="ARBA" id="ARBA00023054"/>
    </source>
</evidence>
<name>A0A917EL41_9RHOB</name>
<comment type="caution">
    <text evidence="3">The sequence shown here is derived from an EMBL/GenBank/DDBJ whole genome shotgun (WGS) entry which is preliminary data.</text>
</comment>
<organism evidence="3 4">
    <name type="scientific">Actibacterium pelagium</name>
    <dbReference type="NCBI Taxonomy" id="2029103"/>
    <lineage>
        <taxon>Bacteria</taxon>
        <taxon>Pseudomonadati</taxon>
        <taxon>Pseudomonadota</taxon>
        <taxon>Alphaproteobacteria</taxon>
        <taxon>Rhodobacterales</taxon>
        <taxon>Roseobacteraceae</taxon>
        <taxon>Actibacterium</taxon>
    </lineage>
</organism>
<dbReference type="AlphaFoldDB" id="A0A917EL41"/>
<keyword evidence="2" id="KW-0175">Coiled coil</keyword>
<dbReference type="Proteomes" id="UP000606730">
    <property type="component" value="Unassembled WGS sequence"/>
</dbReference>
<dbReference type="InterPro" id="IPR050465">
    <property type="entry name" value="UPF0194_transport"/>
</dbReference>
<evidence type="ECO:0000313" key="4">
    <source>
        <dbReference type="Proteomes" id="UP000606730"/>
    </source>
</evidence>
<gene>
    <name evidence="3" type="ORF">GCM10011517_19190</name>
</gene>
<evidence type="ECO:0000256" key="1">
    <source>
        <dbReference type="ARBA" id="ARBA00004196"/>
    </source>
</evidence>
<dbReference type="EMBL" id="BMKN01000002">
    <property type="protein sequence ID" value="GGE51632.1"/>
    <property type="molecule type" value="Genomic_DNA"/>
</dbReference>
<reference evidence="3" key="1">
    <citation type="journal article" date="2014" name="Int. J. Syst. Evol. Microbiol.">
        <title>Complete genome sequence of Corynebacterium casei LMG S-19264T (=DSM 44701T), isolated from a smear-ripened cheese.</title>
        <authorList>
            <consortium name="US DOE Joint Genome Institute (JGI-PGF)"/>
            <person name="Walter F."/>
            <person name="Albersmeier A."/>
            <person name="Kalinowski J."/>
            <person name="Ruckert C."/>
        </authorList>
    </citation>
    <scope>NUCLEOTIDE SEQUENCE</scope>
    <source>
        <strain evidence="3">CGMCC 1.16012</strain>
    </source>
</reference>
<accession>A0A917EL41</accession>
<reference evidence="3" key="2">
    <citation type="submission" date="2020-09" db="EMBL/GenBank/DDBJ databases">
        <authorList>
            <person name="Sun Q."/>
            <person name="Zhou Y."/>
        </authorList>
    </citation>
    <scope>NUCLEOTIDE SEQUENCE</scope>
    <source>
        <strain evidence="3">CGMCC 1.16012</strain>
    </source>
</reference>
<proteinExistence type="predicted"/>
<dbReference type="GO" id="GO:0030313">
    <property type="term" value="C:cell envelope"/>
    <property type="evidence" value="ECO:0007669"/>
    <property type="project" value="UniProtKB-SubCell"/>
</dbReference>
<dbReference type="RefSeq" id="WP_095594900.1">
    <property type="nucleotide sequence ID" value="NZ_BMKN01000002.1"/>
</dbReference>
<protein>
    <submittedName>
        <fullName evidence="3">Uncharacterized protein</fullName>
    </submittedName>
</protein>
<dbReference type="PANTHER" id="PTHR32347">
    <property type="entry name" value="EFFLUX SYSTEM COMPONENT YKNX-RELATED"/>
    <property type="match status" value="1"/>
</dbReference>